<accession>A0ACD3AMW8</accession>
<sequence>MVSSSLTFPSLGTFYQSHKRSTYLAPYPFGVDPEGTCVALPWSWFWQQVQVVRMYPFVLFFQFVAISSMAFSTVFWSTLSRERRSQVDEVRPKIRYGTGIELNTLGRTFQWTFTFP</sequence>
<name>A0ACD3AMW8_9AGAR</name>
<protein>
    <submittedName>
        <fullName evidence="1">Uncharacterized protein</fullName>
    </submittedName>
</protein>
<reference evidence="1 2" key="1">
    <citation type="journal article" date="2019" name="Nat. Ecol. Evol.">
        <title>Megaphylogeny resolves global patterns of mushroom evolution.</title>
        <authorList>
            <person name="Varga T."/>
            <person name="Krizsan K."/>
            <person name="Foldi C."/>
            <person name="Dima B."/>
            <person name="Sanchez-Garcia M."/>
            <person name="Sanchez-Ramirez S."/>
            <person name="Szollosi G.J."/>
            <person name="Szarkandi J.G."/>
            <person name="Papp V."/>
            <person name="Albert L."/>
            <person name="Andreopoulos W."/>
            <person name="Angelini C."/>
            <person name="Antonin V."/>
            <person name="Barry K.W."/>
            <person name="Bougher N.L."/>
            <person name="Buchanan P."/>
            <person name="Buyck B."/>
            <person name="Bense V."/>
            <person name="Catcheside P."/>
            <person name="Chovatia M."/>
            <person name="Cooper J."/>
            <person name="Damon W."/>
            <person name="Desjardin D."/>
            <person name="Finy P."/>
            <person name="Geml J."/>
            <person name="Haridas S."/>
            <person name="Hughes K."/>
            <person name="Justo A."/>
            <person name="Karasinski D."/>
            <person name="Kautmanova I."/>
            <person name="Kiss B."/>
            <person name="Kocsube S."/>
            <person name="Kotiranta H."/>
            <person name="LaButti K.M."/>
            <person name="Lechner B.E."/>
            <person name="Liimatainen K."/>
            <person name="Lipzen A."/>
            <person name="Lukacs Z."/>
            <person name="Mihaltcheva S."/>
            <person name="Morgado L.N."/>
            <person name="Niskanen T."/>
            <person name="Noordeloos M.E."/>
            <person name="Ohm R.A."/>
            <person name="Ortiz-Santana B."/>
            <person name="Ovrebo C."/>
            <person name="Racz N."/>
            <person name="Riley R."/>
            <person name="Savchenko A."/>
            <person name="Shiryaev A."/>
            <person name="Soop K."/>
            <person name="Spirin V."/>
            <person name="Szebenyi C."/>
            <person name="Tomsovsky M."/>
            <person name="Tulloss R.E."/>
            <person name="Uehling J."/>
            <person name="Grigoriev I.V."/>
            <person name="Vagvolgyi C."/>
            <person name="Papp T."/>
            <person name="Martin F.M."/>
            <person name="Miettinen O."/>
            <person name="Hibbett D.S."/>
            <person name="Nagy L.G."/>
        </authorList>
    </citation>
    <scope>NUCLEOTIDE SEQUENCE [LARGE SCALE GENOMIC DNA]</scope>
    <source>
        <strain evidence="1 2">NL-1719</strain>
    </source>
</reference>
<evidence type="ECO:0000313" key="2">
    <source>
        <dbReference type="Proteomes" id="UP000308600"/>
    </source>
</evidence>
<dbReference type="EMBL" id="ML208392">
    <property type="protein sequence ID" value="TFK66866.1"/>
    <property type="molecule type" value="Genomic_DNA"/>
</dbReference>
<gene>
    <name evidence="1" type="ORF">BDN72DRAFT_128663</name>
</gene>
<dbReference type="Proteomes" id="UP000308600">
    <property type="component" value="Unassembled WGS sequence"/>
</dbReference>
<keyword evidence="2" id="KW-1185">Reference proteome</keyword>
<proteinExistence type="predicted"/>
<organism evidence="1 2">
    <name type="scientific">Pluteus cervinus</name>
    <dbReference type="NCBI Taxonomy" id="181527"/>
    <lineage>
        <taxon>Eukaryota</taxon>
        <taxon>Fungi</taxon>
        <taxon>Dikarya</taxon>
        <taxon>Basidiomycota</taxon>
        <taxon>Agaricomycotina</taxon>
        <taxon>Agaricomycetes</taxon>
        <taxon>Agaricomycetidae</taxon>
        <taxon>Agaricales</taxon>
        <taxon>Pluteineae</taxon>
        <taxon>Pluteaceae</taxon>
        <taxon>Pluteus</taxon>
    </lineage>
</organism>
<evidence type="ECO:0000313" key="1">
    <source>
        <dbReference type="EMBL" id="TFK66866.1"/>
    </source>
</evidence>